<gene>
    <name evidence="2" type="ORF">EYF80_030493</name>
</gene>
<accession>A0A4Z2H0M4</accession>
<dbReference type="Proteomes" id="UP000314294">
    <property type="component" value="Unassembled WGS sequence"/>
</dbReference>
<keyword evidence="3" id="KW-1185">Reference proteome</keyword>
<evidence type="ECO:0000313" key="3">
    <source>
        <dbReference type="Proteomes" id="UP000314294"/>
    </source>
</evidence>
<feature type="region of interest" description="Disordered" evidence="1">
    <location>
        <begin position="1"/>
        <end position="68"/>
    </location>
</feature>
<proteinExistence type="predicted"/>
<evidence type="ECO:0000313" key="2">
    <source>
        <dbReference type="EMBL" id="TNN59306.1"/>
    </source>
</evidence>
<reference evidence="2 3" key="1">
    <citation type="submission" date="2019-03" db="EMBL/GenBank/DDBJ databases">
        <title>First draft genome of Liparis tanakae, snailfish: a comprehensive survey of snailfish specific genes.</title>
        <authorList>
            <person name="Kim W."/>
            <person name="Song I."/>
            <person name="Jeong J.-H."/>
            <person name="Kim D."/>
            <person name="Kim S."/>
            <person name="Ryu S."/>
            <person name="Song J.Y."/>
            <person name="Lee S.K."/>
        </authorList>
    </citation>
    <scope>NUCLEOTIDE SEQUENCE [LARGE SCALE GENOMIC DNA]</scope>
    <source>
        <tissue evidence="2">Muscle</tissue>
    </source>
</reference>
<feature type="region of interest" description="Disordered" evidence="1">
    <location>
        <begin position="119"/>
        <end position="181"/>
    </location>
</feature>
<protein>
    <submittedName>
        <fullName evidence="2">Uncharacterized protein</fullName>
    </submittedName>
</protein>
<dbReference type="AlphaFoldDB" id="A0A4Z2H0M4"/>
<evidence type="ECO:0000256" key="1">
    <source>
        <dbReference type="SAM" id="MobiDB-lite"/>
    </source>
</evidence>
<sequence length="181" mass="20184">MSKHRPGRNTPRRNEKEQRHTGNDGKKERKRKEGGKEEGRAAARWNAGAGSLPTAGQRAVQHRGDHLLKNRRLSSCLPVNSVGTLDRRRLVTDAHIGTFLPPGEEKVGLKDQAWSSTYLRVGGSQGQQEEHGDTSQHLDPRQSEENSARICASEERGTSLDVRRGGGEQEVRMGCKKFEER</sequence>
<comment type="caution">
    <text evidence="2">The sequence shown here is derived from an EMBL/GenBank/DDBJ whole genome shotgun (WGS) entry which is preliminary data.</text>
</comment>
<organism evidence="2 3">
    <name type="scientific">Liparis tanakae</name>
    <name type="common">Tanaka's snailfish</name>
    <dbReference type="NCBI Taxonomy" id="230148"/>
    <lineage>
        <taxon>Eukaryota</taxon>
        <taxon>Metazoa</taxon>
        <taxon>Chordata</taxon>
        <taxon>Craniata</taxon>
        <taxon>Vertebrata</taxon>
        <taxon>Euteleostomi</taxon>
        <taxon>Actinopterygii</taxon>
        <taxon>Neopterygii</taxon>
        <taxon>Teleostei</taxon>
        <taxon>Neoteleostei</taxon>
        <taxon>Acanthomorphata</taxon>
        <taxon>Eupercaria</taxon>
        <taxon>Perciformes</taxon>
        <taxon>Cottioidei</taxon>
        <taxon>Cottales</taxon>
        <taxon>Liparidae</taxon>
        <taxon>Liparis</taxon>
    </lineage>
</organism>
<name>A0A4Z2H0M4_9TELE</name>
<feature type="compositionally biased region" description="Basic and acidic residues" evidence="1">
    <location>
        <begin position="12"/>
        <end position="27"/>
    </location>
</feature>
<feature type="compositionally biased region" description="Basic residues" evidence="1">
    <location>
        <begin position="1"/>
        <end position="11"/>
    </location>
</feature>
<feature type="compositionally biased region" description="Basic and acidic residues" evidence="1">
    <location>
        <begin position="128"/>
        <end position="181"/>
    </location>
</feature>
<dbReference type="EMBL" id="SRLO01000359">
    <property type="protein sequence ID" value="TNN59306.1"/>
    <property type="molecule type" value="Genomic_DNA"/>
</dbReference>